<reference evidence="1" key="1">
    <citation type="submission" date="2022-11" db="EMBL/GenBank/DDBJ databases">
        <title>beta-Carotene-producing bacterium, Jeongeuplla avenae sp. nov., alleviates the salt stress of Arabidopsis seedlings.</title>
        <authorList>
            <person name="Jiang L."/>
            <person name="Lee J."/>
        </authorList>
    </citation>
    <scope>NUCLEOTIDE SEQUENCE</scope>
    <source>
        <strain evidence="1">DY_R2A_6</strain>
    </source>
</reference>
<dbReference type="Proteomes" id="UP001163223">
    <property type="component" value="Chromosome"/>
</dbReference>
<dbReference type="EMBL" id="CP113520">
    <property type="protein sequence ID" value="WAJ26867.1"/>
    <property type="molecule type" value="Genomic_DNA"/>
</dbReference>
<name>A0ACD4NJC9_9HYPH</name>
<keyword evidence="2" id="KW-1185">Reference proteome</keyword>
<sequence length="84" mass="8983">MPFEDHPLLVEWDRACSRVVQAEIRYAQLSRIGLGQGADLIAAAQADLLRERAAFAAINARIAEEVKAEIGGRALPPGSGQNGD</sequence>
<proteinExistence type="predicted"/>
<evidence type="ECO:0000313" key="2">
    <source>
        <dbReference type="Proteomes" id="UP001163223"/>
    </source>
</evidence>
<accession>A0ACD4NJC9</accession>
<protein>
    <submittedName>
        <fullName evidence="1">Uncharacterized protein</fullName>
    </submittedName>
</protein>
<evidence type="ECO:0000313" key="1">
    <source>
        <dbReference type="EMBL" id="WAJ26867.1"/>
    </source>
</evidence>
<organism evidence="1 2">
    <name type="scientific">Antarcticirhabdus aurantiaca</name>
    <dbReference type="NCBI Taxonomy" id="2606717"/>
    <lineage>
        <taxon>Bacteria</taxon>
        <taxon>Pseudomonadati</taxon>
        <taxon>Pseudomonadota</taxon>
        <taxon>Alphaproteobacteria</taxon>
        <taxon>Hyphomicrobiales</taxon>
        <taxon>Aurantimonadaceae</taxon>
        <taxon>Antarcticirhabdus</taxon>
    </lineage>
</organism>
<gene>
    <name evidence="1" type="ORF">OXU80_18630</name>
</gene>